<dbReference type="PATRIC" id="fig|1337887.3.peg.1714"/>
<sequence length="62" mass="6869">MTGYKNDNAHVAKAGSLFVHLCDATGCKEWGGSFGYKTTYGQLWFCRAHKQEGEDALAGRRK</sequence>
<protein>
    <submittedName>
        <fullName evidence="1">Uncharacterized protein</fullName>
    </submittedName>
</protein>
<comment type="caution">
    <text evidence="1">The sequence shown here is derived from an EMBL/GenBank/DDBJ whole genome shotgun (WGS) entry which is preliminary data.</text>
</comment>
<reference evidence="1 2" key="1">
    <citation type="journal article" date="2014" name="FEMS Microbiol. Lett.">
        <title>Genome sequencing analysis reveals virulence-related gene content of Ochrobactrum intermedium strain 229E, a urease-positive strain isolated from the human gastric niche.</title>
        <authorList>
            <person name="Kulkarni G.J."/>
            <person name="Shetty S."/>
            <person name="Dharne M.S."/>
            <person name="Shouche Y.S."/>
        </authorList>
    </citation>
    <scope>NUCLEOTIDE SEQUENCE [LARGE SCALE GENOMIC DNA]</scope>
    <source>
        <strain evidence="1 2">229E</strain>
    </source>
</reference>
<evidence type="ECO:0000313" key="1">
    <source>
        <dbReference type="EMBL" id="ERM02454.1"/>
    </source>
</evidence>
<accession>U4VDT4</accession>
<dbReference type="EMBL" id="ASXJ01000086">
    <property type="protein sequence ID" value="ERM02454.1"/>
    <property type="molecule type" value="Genomic_DNA"/>
</dbReference>
<name>U4VDT4_9HYPH</name>
<dbReference type="Proteomes" id="UP000016842">
    <property type="component" value="Unassembled WGS sequence"/>
</dbReference>
<gene>
    <name evidence="1" type="ORF">Q644_16620</name>
</gene>
<organism evidence="1 2">
    <name type="scientific">Brucella intermedia 229E</name>
    <dbReference type="NCBI Taxonomy" id="1337887"/>
    <lineage>
        <taxon>Bacteria</taxon>
        <taxon>Pseudomonadati</taxon>
        <taxon>Pseudomonadota</taxon>
        <taxon>Alphaproteobacteria</taxon>
        <taxon>Hyphomicrobiales</taxon>
        <taxon>Brucellaceae</taxon>
        <taxon>Brucella/Ochrobactrum group</taxon>
        <taxon>Brucella</taxon>
    </lineage>
</organism>
<proteinExistence type="predicted"/>
<evidence type="ECO:0000313" key="2">
    <source>
        <dbReference type="Proteomes" id="UP000016842"/>
    </source>
</evidence>
<dbReference type="AlphaFoldDB" id="U4VDT4"/>